<feature type="transmembrane region" description="Helical" evidence="1">
    <location>
        <begin position="74"/>
        <end position="92"/>
    </location>
</feature>
<reference evidence="3 4" key="1">
    <citation type="submission" date="2019-12" db="EMBL/GenBank/DDBJ databases">
        <title>Draft genome sequencing of Halomonas alimentaria DSM 15356.</title>
        <authorList>
            <person name="Pandiyan K."/>
            <person name="Kushwaha P."/>
            <person name="Gowdham M."/>
            <person name="Chakdar H."/>
            <person name="Singh A."/>
            <person name="Kumar M."/>
            <person name="Saxena A.K."/>
        </authorList>
    </citation>
    <scope>NUCLEOTIDE SEQUENCE [LARGE SCALE GENOMIC DNA]</scope>
    <source>
        <strain evidence="3 4">DSM 15356</strain>
    </source>
</reference>
<name>A0A7X4W3J1_9GAMM</name>
<dbReference type="PANTHER" id="PTHR31272:SF9">
    <property type="entry name" value="BLL1027 PROTEIN"/>
    <property type="match status" value="1"/>
</dbReference>
<dbReference type="PANTHER" id="PTHR31272">
    <property type="entry name" value="CYTOCHROME C-TYPE BIOGENESIS PROTEIN HI_1454-RELATED"/>
    <property type="match status" value="1"/>
</dbReference>
<dbReference type="AlphaFoldDB" id="A0A7X4W3J1"/>
<dbReference type="InterPro" id="IPR039447">
    <property type="entry name" value="UreH-like_TM_dom"/>
</dbReference>
<feature type="transmembrane region" description="Helical" evidence="1">
    <location>
        <begin position="200"/>
        <end position="220"/>
    </location>
</feature>
<accession>A0A7X4W3J1</accession>
<feature type="transmembrane region" description="Helical" evidence="1">
    <location>
        <begin position="125"/>
        <end position="150"/>
    </location>
</feature>
<sequence>MALELTALPLAFLAGVVGILSPCVWPLVPVVIASSTTTGRFGPLALAGGLSLSFAVAGSVLMFFLVNLGLDPESFRYLAAVILLAAGAMLVIKPLANRLTSGLSFVTSRWNLDASAERWYGQFGVGLLLGLVWLPCVGPTLGAAIGLASMGQQMGLAFLVMLMFGAGTAAVLLAAGLLSSRAIARWNATAMKSADLGKRLLGWTLLLLGGLVLTGVDKVLQTWAVQMLPAWVTGL</sequence>
<evidence type="ECO:0000259" key="2">
    <source>
        <dbReference type="Pfam" id="PF13386"/>
    </source>
</evidence>
<evidence type="ECO:0000313" key="4">
    <source>
        <dbReference type="Proteomes" id="UP000487929"/>
    </source>
</evidence>
<dbReference type="Pfam" id="PF13386">
    <property type="entry name" value="DsbD_2"/>
    <property type="match status" value="1"/>
</dbReference>
<keyword evidence="1" id="KW-0812">Transmembrane</keyword>
<feature type="transmembrane region" description="Helical" evidence="1">
    <location>
        <begin position="6"/>
        <end position="32"/>
    </location>
</feature>
<dbReference type="EMBL" id="WUTT01000001">
    <property type="protein sequence ID" value="NAW33745.1"/>
    <property type="molecule type" value="Genomic_DNA"/>
</dbReference>
<feature type="domain" description="Urease accessory protein UreH-like transmembrane" evidence="2">
    <location>
        <begin position="11"/>
        <end position="209"/>
    </location>
</feature>
<proteinExistence type="predicted"/>
<gene>
    <name evidence="3" type="ORF">GRB96_04830</name>
</gene>
<evidence type="ECO:0000256" key="1">
    <source>
        <dbReference type="SAM" id="Phobius"/>
    </source>
</evidence>
<keyword evidence="4" id="KW-1185">Reference proteome</keyword>
<keyword evidence="1" id="KW-0472">Membrane</keyword>
<evidence type="ECO:0000313" key="3">
    <source>
        <dbReference type="EMBL" id="NAW33745.1"/>
    </source>
</evidence>
<keyword evidence="1" id="KW-1133">Transmembrane helix</keyword>
<comment type="caution">
    <text evidence="3">The sequence shown here is derived from an EMBL/GenBank/DDBJ whole genome shotgun (WGS) entry which is preliminary data.</text>
</comment>
<protein>
    <submittedName>
        <fullName evidence="3">Cytochrome c biogenesis protein CcdA</fullName>
    </submittedName>
</protein>
<dbReference type="InterPro" id="IPR051790">
    <property type="entry name" value="Cytochrome_c-biogenesis_DsbD"/>
</dbReference>
<dbReference type="OrthoDB" id="9811352at2"/>
<dbReference type="Proteomes" id="UP000487929">
    <property type="component" value="Unassembled WGS sequence"/>
</dbReference>
<feature type="transmembrane region" description="Helical" evidence="1">
    <location>
        <begin position="156"/>
        <end position="179"/>
    </location>
</feature>
<feature type="transmembrane region" description="Helical" evidence="1">
    <location>
        <begin position="44"/>
        <end position="68"/>
    </location>
</feature>
<organism evidence="3 4">
    <name type="scientific">Halomonas alimentaria</name>
    <dbReference type="NCBI Taxonomy" id="147248"/>
    <lineage>
        <taxon>Bacteria</taxon>
        <taxon>Pseudomonadati</taxon>
        <taxon>Pseudomonadota</taxon>
        <taxon>Gammaproteobacteria</taxon>
        <taxon>Oceanospirillales</taxon>
        <taxon>Halomonadaceae</taxon>
        <taxon>Halomonas</taxon>
    </lineage>
</organism>
<dbReference type="RefSeq" id="WP_161431001.1">
    <property type="nucleotide sequence ID" value="NZ_WUTT01000001.1"/>
</dbReference>